<name>A0A9W6RSY7_9ACTN</name>
<evidence type="ECO:0000313" key="2">
    <source>
        <dbReference type="Proteomes" id="UP001165135"/>
    </source>
</evidence>
<gene>
    <name evidence="1" type="ORF">Airi01_094150</name>
</gene>
<dbReference type="RefSeq" id="WP_285635181.1">
    <property type="nucleotide sequence ID" value="NZ_BSTJ01000017.1"/>
</dbReference>
<dbReference type="AlphaFoldDB" id="A0A9W6RSY7"/>
<accession>A0A9W6RSY7</accession>
<proteinExistence type="predicted"/>
<dbReference type="Proteomes" id="UP001165135">
    <property type="component" value="Unassembled WGS sequence"/>
</dbReference>
<dbReference type="EMBL" id="BSTJ01000017">
    <property type="protein sequence ID" value="GLY81148.1"/>
    <property type="molecule type" value="Genomic_DNA"/>
</dbReference>
<sequence>MSVVGRAAIQEAERLGLFDAVKWYAREAPRPAAAKVENVLAKSPAMEARARRIVDTGQRMVGSLRWQGGTKLDEEAGWRLSEKTLWGRDNDFGRWMRGTGPEPGLSGTMACTDAVMYIAHRAGAVDEATLRRMHEEAADAASAAWRERGDSWPAECAFWKVMDDHLLRGERTHFEVDPAMGISGPDIPAGHVVMINNSHAMTSLGTRDAQGRQEVLSHWVHPERMPPDDGTDQPFGRLQQTSVQEVVASMNYGYALPIDSAAPSWLLGG</sequence>
<evidence type="ECO:0000313" key="1">
    <source>
        <dbReference type="EMBL" id="GLY81148.1"/>
    </source>
</evidence>
<reference evidence="1" key="1">
    <citation type="submission" date="2023-03" db="EMBL/GenBank/DDBJ databases">
        <title>Actinoallomurus iriomotensis NBRC 103681.</title>
        <authorList>
            <person name="Ichikawa N."/>
            <person name="Sato H."/>
            <person name="Tonouchi N."/>
        </authorList>
    </citation>
    <scope>NUCLEOTIDE SEQUENCE</scope>
    <source>
        <strain evidence="1">NBRC 103681</strain>
    </source>
</reference>
<protein>
    <submittedName>
        <fullName evidence="1">Uncharacterized protein</fullName>
    </submittedName>
</protein>
<comment type="caution">
    <text evidence="1">The sequence shown here is derived from an EMBL/GenBank/DDBJ whole genome shotgun (WGS) entry which is preliminary data.</text>
</comment>
<organism evidence="1 2">
    <name type="scientific">Actinoallomurus iriomotensis</name>
    <dbReference type="NCBI Taxonomy" id="478107"/>
    <lineage>
        <taxon>Bacteria</taxon>
        <taxon>Bacillati</taxon>
        <taxon>Actinomycetota</taxon>
        <taxon>Actinomycetes</taxon>
        <taxon>Streptosporangiales</taxon>
        <taxon>Thermomonosporaceae</taxon>
        <taxon>Actinoallomurus</taxon>
    </lineage>
</organism>